<sequence length="540" mass="60495">MGPSTTRRRRVHCVPGGGREQRPWWTDPRLPRLAIGTWNVTSLVGKEPEIVCEVQRYWLDIVGLTSTHVLGSGKSLLERGWTLSQSRVTPGERRRAGVGILISPRLAAGTLGFFPVDERVCFLRLRVGKRVLTVICTYALSSSSEYPAFLESLGGVMEGAPPGDSVVLLGDFNAHVGNDSETWRGVTGRNGLPDLNPSGVLLLDFCANHSLAITNTLFEHKSIHKFTWHQDTLGRRSMIEFVIVSPDLRPYVLDTWVKRGAELSTDHNLVVSWIKWLRRTLDRPGPPKRVVRVCWERLAEAPVREIFNAHLRQSFNSIPRETGDIESEWTMFSISIAEAAALSCGRKVVAACHGGNPQTKWWIPEVKGATRLKKESYRAWLARGTSEAADRYRHAKRNAARAVAEAKTRVWEEFGEAMEKDFRTASKRFWQTVRRLRRGKRCSTCTVYSTGGVLLTSTEKIVGRWKEYFEDLLNPTDTSSEEEAESGDEGDDPPISGGEVTEAVKQLLDDRAPGVDEVHPEFLKALDVVGLSWLTRLLSQ</sequence>
<organism evidence="3 4">
    <name type="scientific">Oreochromis niloticus</name>
    <name type="common">Nile tilapia</name>
    <name type="synonym">Tilapia nilotica</name>
    <dbReference type="NCBI Taxonomy" id="8128"/>
    <lineage>
        <taxon>Eukaryota</taxon>
        <taxon>Metazoa</taxon>
        <taxon>Chordata</taxon>
        <taxon>Craniata</taxon>
        <taxon>Vertebrata</taxon>
        <taxon>Euteleostomi</taxon>
        <taxon>Actinopterygii</taxon>
        <taxon>Neopterygii</taxon>
        <taxon>Teleostei</taxon>
        <taxon>Neoteleostei</taxon>
        <taxon>Acanthomorphata</taxon>
        <taxon>Ovalentaria</taxon>
        <taxon>Cichlomorphae</taxon>
        <taxon>Cichliformes</taxon>
        <taxon>Cichlidae</taxon>
        <taxon>African cichlids</taxon>
        <taxon>Pseudocrenilabrinae</taxon>
        <taxon>Oreochromini</taxon>
        <taxon>Oreochromis</taxon>
    </lineage>
</organism>
<dbReference type="OMA" id="MIVRIMA"/>
<feature type="region of interest" description="Disordered" evidence="1">
    <location>
        <begin position="476"/>
        <end position="498"/>
    </location>
</feature>
<evidence type="ECO:0000313" key="3">
    <source>
        <dbReference type="Ensembl" id="ENSONIP00000039508.1"/>
    </source>
</evidence>
<accession>A0A669BVU6</accession>
<dbReference type="GO" id="GO:0003824">
    <property type="term" value="F:catalytic activity"/>
    <property type="evidence" value="ECO:0007669"/>
    <property type="project" value="InterPro"/>
</dbReference>
<keyword evidence="4" id="KW-1185">Reference proteome</keyword>
<reference evidence="3" key="2">
    <citation type="submission" date="2025-08" db="UniProtKB">
        <authorList>
            <consortium name="Ensembl"/>
        </authorList>
    </citation>
    <scope>IDENTIFICATION</scope>
</reference>
<dbReference type="Pfam" id="PF14529">
    <property type="entry name" value="Exo_endo_phos_2"/>
    <property type="match status" value="1"/>
</dbReference>
<dbReference type="PANTHER" id="PTHR23227:SF83">
    <property type="entry name" value="ENDONUCLEASE_EXONUCLEASE_PHOSPHATASE DOMAIN-CONTAINING PROTEIN"/>
    <property type="match status" value="1"/>
</dbReference>
<dbReference type="InterPro" id="IPR027124">
    <property type="entry name" value="Swc5/CFDP1/2"/>
</dbReference>
<dbReference type="AlphaFoldDB" id="A0A669BVU6"/>
<dbReference type="PANTHER" id="PTHR23227">
    <property type="entry name" value="BUCENTAUR RELATED"/>
    <property type="match status" value="1"/>
</dbReference>
<dbReference type="InParanoid" id="A0A669BVU6"/>
<dbReference type="GeneTree" id="ENSGT00940000163895"/>
<name>A0A669BVU6_ORENI</name>
<reference evidence="4" key="1">
    <citation type="submission" date="2012-01" db="EMBL/GenBank/DDBJ databases">
        <title>The Genome Sequence of Oreochromis niloticus (Nile Tilapia).</title>
        <authorList>
            <consortium name="Broad Institute Genome Assembly Team"/>
            <consortium name="Broad Institute Sequencing Platform"/>
            <person name="Di Palma F."/>
            <person name="Johnson J."/>
            <person name="Lander E.S."/>
            <person name="Lindblad-Toh K."/>
        </authorList>
    </citation>
    <scope>NUCLEOTIDE SEQUENCE [LARGE SCALE GENOMIC DNA]</scope>
</reference>
<reference evidence="3" key="3">
    <citation type="submission" date="2025-09" db="UniProtKB">
        <authorList>
            <consortium name="Ensembl"/>
        </authorList>
    </citation>
    <scope>IDENTIFICATION</scope>
</reference>
<evidence type="ECO:0000259" key="2">
    <source>
        <dbReference type="Pfam" id="PF14529"/>
    </source>
</evidence>
<evidence type="ECO:0000313" key="4">
    <source>
        <dbReference type="Proteomes" id="UP000005207"/>
    </source>
</evidence>
<dbReference type="Ensembl" id="ENSONIT00000052052.1">
    <property type="protein sequence ID" value="ENSONIP00000039508.1"/>
    <property type="gene ID" value="ENSONIG00000034519.1"/>
</dbReference>
<feature type="compositionally biased region" description="Acidic residues" evidence="1">
    <location>
        <begin position="479"/>
        <end position="492"/>
    </location>
</feature>
<dbReference type="InterPro" id="IPR036691">
    <property type="entry name" value="Endo/exonu/phosph_ase_sf"/>
</dbReference>
<proteinExistence type="predicted"/>
<dbReference type="Proteomes" id="UP000005207">
    <property type="component" value="Linkage group LG13"/>
</dbReference>
<protein>
    <recommendedName>
        <fullName evidence="2">Endonuclease/exonuclease/phosphatase domain-containing protein</fullName>
    </recommendedName>
</protein>
<dbReference type="Gene3D" id="3.60.10.10">
    <property type="entry name" value="Endonuclease/exonuclease/phosphatase"/>
    <property type="match status" value="1"/>
</dbReference>
<feature type="domain" description="Endonuclease/exonuclease/phosphatase" evidence="2">
    <location>
        <begin position="134"/>
        <end position="270"/>
    </location>
</feature>
<dbReference type="SUPFAM" id="SSF56219">
    <property type="entry name" value="DNase I-like"/>
    <property type="match status" value="1"/>
</dbReference>
<dbReference type="CDD" id="cd09076">
    <property type="entry name" value="L1-EN"/>
    <property type="match status" value="1"/>
</dbReference>
<dbReference type="InterPro" id="IPR005135">
    <property type="entry name" value="Endo/exonuclease/phosphatase"/>
</dbReference>
<evidence type="ECO:0000256" key="1">
    <source>
        <dbReference type="SAM" id="MobiDB-lite"/>
    </source>
</evidence>